<proteinExistence type="predicted"/>
<sequence>MSKSPALSTLCSTSLFILLLAKKLDGVTGPIVVECVRFKGVSQKTCSEKPSLLASKG</sequence>
<gene>
    <name evidence="2" type="ORF">Bpfe_004317</name>
</gene>
<evidence type="ECO:0000313" key="3">
    <source>
        <dbReference type="Proteomes" id="UP001233172"/>
    </source>
</evidence>
<organism evidence="2 3">
    <name type="scientific">Biomphalaria pfeifferi</name>
    <name type="common">Bloodfluke planorb</name>
    <name type="synonym">Freshwater snail</name>
    <dbReference type="NCBI Taxonomy" id="112525"/>
    <lineage>
        <taxon>Eukaryota</taxon>
        <taxon>Metazoa</taxon>
        <taxon>Spiralia</taxon>
        <taxon>Lophotrochozoa</taxon>
        <taxon>Mollusca</taxon>
        <taxon>Gastropoda</taxon>
        <taxon>Heterobranchia</taxon>
        <taxon>Euthyneura</taxon>
        <taxon>Panpulmonata</taxon>
        <taxon>Hygrophila</taxon>
        <taxon>Lymnaeoidea</taxon>
        <taxon>Planorbidae</taxon>
        <taxon>Biomphalaria</taxon>
    </lineage>
</organism>
<feature type="chain" id="PRO_5041997487" evidence="1">
    <location>
        <begin position="27"/>
        <end position="57"/>
    </location>
</feature>
<keyword evidence="3" id="KW-1185">Reference proteome</keyword>
<keyword evidence="1" id="KW-0732">Signal</keyword>
<accession>A0AAD8C4A8</accession>
<dbReference type="EMBL" id="JASAOG010000011">
    <property type="protein sequence ID" value="KAK0066196.1"/>
    <property type="molecule type" value="Genomic_DNA"/>
</dbReference>
<feature type="signal peptide" evidence="1">
    <location>
        <begin position="1"/>
        <end position="26"/>
    </location>
</feature>
<comment type="caution">
    <text evidence="2">The sequence shown here is derived from an EMBL/GenBank/DDBJ whole genome shotgun (WGS) entry which is preliminary data.</text>
</comment>
<dbReference type="AlphaFoldDB" id="A0AAD8C4A8"/>
<evidence type="ECO:0000256" key="1">
    <source>
        <dbReference type="SAM" id="SignalP"/>
    </source>
</evidence>
<name>A0AAD8C4A8_BIOPF</name>
<dbReference type="Proteomes" id="UP001233172">
    <property type="component" value="Unassembled WGS sequence"/>
</dbReference>
<evidence type="ECO:0000313" key="2">
    <source>
        <dbReference type="EMBL" id="KAK0066196.1"/>
    </source>
</evidence>
<reference evidence="2" key="2">
    <citation type="submission" date="2023-04" db="EMBL/GenBank/DDBJ databases">
        <authorList>
            <person name="Bu L."/>
            <person name="Lu L."/>
            <person name="Laidemitt M.R."/>
            <person name="Zhang S.M."/>
            <person name="Mutuku M."/>
            <person name="Mkoji G."/>
            <person name="Steinauer M."/>
            <person name="Loker E.S."/>
        </authorList>
    </citation>
    <scope>NUCLEOTIDE SEQUENCE</scope>
    <source>
        <strain evidence="2">KasaAsao</strain>
        <tissue evidence="2">Whole Snail</tissue>
    </source>
</reference>
<protein>
    <submittedName>
        <fullName evidence="2">Uncharacterized protein</fullName>
    </submittedName>
</protein>
<reference evidence="2" key="1">
    <citation type="journal article" date="2023" name="PLoS Negl. Trop. Dis.">
        <title>A genome sequence for Biomphalaria pfeifferi, the major vector snail for the human-infecting parasite Schistosoma mansoni.</title>
        <authorList>
            <person name="Bu L."/>
            <person name="Lu L."/>
            <person name="Laidemitt M.R."/>
            <person name="Zhang S.M."/>
            <person name="Mutuku M."/>
            <person name="Mkoji G."/>
            <person name="Steinauer M."/>
            <person name="Loker E.S."/>
        </authorList>
    </citation>
    <scope>NUCLEOTIDE SEQUENCE</scope>
    <source>
        <strain evidence="2">KasaAsao</strain>
    </source>
</reference>